<evidence type="ECO:0000256" key="1">
    <source>
        <dbReference type="SAM" id="Coils"/>
    </source>
</evidence>
<organism evidence="3 4">
    <name type="scientific">Mycena albidolilacea</name>
    <dbReference type="NCBI Taxonomy" id="1033008"/>
    <lineage>
        <taxon>Eukaryota</taxon>
        <taxon>Fungi</taxon>
        <taxon>Dikarya</taxon>
        <taxon>Basidiomycota</taxon>
        <taxon>Agaricomycotina</taxon>
        <taxon>Agaricomycetes</taxon>
        <taxon>Agaricomycetidae</taxon>
        <taxon>Agaricales</taxon>
        <taxon>Marasmiineae</taxon>
        <taxon>Mycenaceae</taxon>
        <taxon>Mycena</taxon>
    </lineage>
</organism>
<feature type="region of interest" description="Disordered" evidence="2">
    <location>
        <begin position="159"/>
        <end position="279"/>
    </location>
</feature>
<dbReference type="EMBL" id="JARIHO010000079">
    <property type="protein sequence ID" value="KAJ7310114.1"/>
    <property type="molecule type" value="Genomic_DNA"/>
</dbReference>
<dbReference type="Proteomes" id="UP001218218">
    <property type="component" value="Unassembled WGS sequence"/>
</dbReference>
<feature type="compositionally biased region" description="Acidic residues" evidence="2">
    <location>
        <begin position="217"/>
        <end position="226"/>
    </location>
</feature>
<accession>A0AAD7EBI3</accession>
<keyword evidence="4" id="KW-1185">Reference proteome</keyword>
<dbReference type="AlphaFoldDB" id="A0AAD7EBI3"/>
<evidence type="ECO:0000256" key="2">
    <source>
        <dbReference type="SAM" id="MobiDB-lite"/>
    </source>
</evidence>
<keyword evidence="1" id="KW-0175">Coiled coil</keyword>
<protein>
    <submittedName>
        <fullName evidence="3">Uncharacterized protein</fullName>
    </submittedName>
</protein>
<gene>
    <name evidence="3" type="ORF">DFH08DRAFT_944096</name>
</gene>
<feature type="coiled-coil region" evidence="1">
    <location>
        <begin position="314"/>
        <end position="342"/>
    </location>
</feature>
<name>A0AAD7EBI3_9AGAR</name>
<feature type="compositionally biased region" description="Acidic residues" evidence="2">
    <location>
        <begin position="239"/>
        <end position="255"/>
    </location>
</feature>
<proteinExistence type="predicted"/>
<reference evidence="3" key="1">
    <citation type="submission" date="2023-03" db="EMBL/GenBank/DDBJ databases">
        <title>Massive genome expansion in bonnet fungi (Mycena s.s.) driven by repeated elements and novel gene families across ecological guilds.</title>
        <authorList>
            <consortium name="Lawrence Berkeley National Laboratory"/>
            <person name="Harder C.B."/>
            <person name="Miyauchi S."/>
            <person name="Viragh M."/>
            <person name="Kuo A."/>
            <person name="Thoen E."/>
            <person name="Andreopoulos B."/>
            <person name="Lu D."/>
            <person name="Skrede I."/>
            <person name="Drula E."/>
            <person name="Henrissat B."/>
            <person name="Morin E."/>
            <person name="Kohler A."/>
            <person name="Barry K."/>
            <person name="LaButti K."/>
            <person name="Morin E."/>
            <person name="Salamov A."/>
            <person name="Lipzen A."/>
            <person name="Mereny Z."/>
            <person name="Hegedus B."/>
            <person name="Baldrian P."/>
            <person name="Stursova M."/>
            <person name="Weitz H."/>
            <person name="Taylor A."/>
            <person name="Grigoriev I.V."/>
            <person name="Nagy L.G."/>
            <person name="Martin F."/>
            <person name="Kauserud H."/>
        </authorList>
    </citation>
    <scope>NUCLEOTIDE SEQUENCE</scope>
    <source>
        <strain evidence="3">CBHHK002</strain>
    </source>
</reference>
<evidence type="ECO:0000313" key="3">
    <source>
        <dbReference type="EMBL" id="KAJ7310114.1"/>
    </source>
</evidence>
<comment type="caution">
    <text evidence="3">The sequence shown here is derived from an EMBL/GenBank/DDBJ whole genome shotgun (WGS) entry which is preliminary data.</text>
</comment>
<feature type="region of interest" description="Disordered" evidence="2">
    <location>
        <begin position="350"/>
        <end position="372"/>
    </location>
</feature>
<feature type="region of interest" description="Disordered" evidence="2">
    <location>
        <begin position="1"/>
        <end position="77"/>
    </location>
</feature>
<evidence type="ECO:0000313" key="4">
    <source>
        <dbReference type="Proteomes" id="UP001218218"/>
    </source>
</evidence>
<sequence length="372" mass="40406">MVTLRAIAPPAPRLGTPTHKTVRFVSPPRLEPDASTLPSDSNSESKLKPTSHHLGPLFTRPPSNSKTKRNPNPKLSTPLLLASRRAQVILRRISRTARVLGKLARLIRQRAKEEAKNVSQCRCASDWFCPLHGFTAAAPPPRALGEVRVIPSRRALPVELPMKAEGTGGKGESANLRGDEDEGAGARWRAEHARCTPPPRTLRSRPPTPAGGGGGDEAGDADDADEAAVALSPSHDSDADADSDSDSDSNSDDSDPTPWPWNDLHLGFAPPPTAHEPDLDYPTRLAMFKVMRHLGRRDRADVEMLEDAFVMRNLGAAEIRRKELQEEEAEDQEDDEEEEEVDAYGCIGRKTALPGAPAPPPPWYKGAGCLSR</sequence>